<feature type="region of interest" description="Disordered" evidence="1">
    <location>
        <begin position="132"/>
        <end position="178"/>
    </location>
</feature>
<evidence type="ECO:0000313" key="2">
    <source>
        <dbReference type="EMBL" id="CAK5284754.1"/>
    </source>
</evidence>
<organism evidence="2 3">
    <name type="scientific">Mycena citricolor</name>
    <dbReference type="NCBI Taxonomy" id="2018698"/>
    <lineage>
        <taxon>Eukaryota</taxon>
        <taxon>Fungi</taxon>
        <taxon>Dikarya</taxon>
        <taxon>Basidiomycota</taxon>
        <taxon>Agaricomycotina</taxon>
        <taxon>Agaricomycetes</taxon>
        <taxon>Agaricomycetidae</taxon>
        <taxon>Agaricales</taxon>
        <taxon>Marasmiineae</taxon>
        <taxon>Mycenaceae</taxon>
        <taxon>Mycena</taxon>
    </lineage>
</organism>
<reference evidence="2" key="1">
    <citation type="submission" date="2023-11" db="EMBL/GenBank/DDBJ databases">
        <authorList>
            <person name="De Vega J J."/>
            <person name="De Vega J J."/>
        </authorList>
    </citation>
    <scope>NUCLEOTIDE SEQUENCE</scope>
</reference>
<accession>A0AAD2K8B4</accession>
<proteinExistence type="predicted"/>
<name>A0AAD2K8B4_9AGAR</name>
<dbReference type="EMBL" id="CAVNYO010000480">
    <property type="protein sequence ID" value="CAK5284754.1"/>
    <property type="molecule type" value="Genomic_DNA"/>
</dbReference>
<dbReference type="Proteomes" id="UP001295794">
    <property type="component" value="Unassembled WGS sequence"/>
</dbReference>
<sequence length="178" mass="18627">MNENSKLIAGNRPPRVNTSTRPTPDSGTSSSGVGNTMDTVRCAPPLYPYTIVQLETLLPGASSNSLKVPQASYRMAPDADPRTLSEGYGDSFRGAILGAIDDWENKGEQKHHDVARNGQAMVNDAFRQLGWGGSGDAAPGQNGASGSATGYDTRPPAYSYASTGSTPQLYADNKTGGT</sequence>
<evidence type="ECO:0000313" key="3">
    <source>
        <dbReference type="Proteomes" id="UP001295794"/>
    </source>
</evidence>
<dbReference type="AlphaFoldDB" id="A0AAD2K8B4"/>
<feature type="region of interest" description="Disordered" evidence="1">
    <location>
        <begin position="1"/>
        <end position="39"/>
    </location>
</feature>
<feature type="compositionally biased region" description="Polar residues" evidence="1">
    <location>
        <begin position="16"/>
        <end position="38"/>
    </location>
</feature>
<gene>
    <name evidence="2" type="ORF">MYCIT1_LOCUS38197</name>
</gene>
<keyword evidence="3" id="KW-1185">Reference proteome</keyword>
<comment type="caution">
    <text evidence="2">The sequence shown here is derived from an EMBL/GenBank/DDBJ whole genome shotgun (WGS) entry which is preliminary data.</text>
</comment>
<protein>
    <submittedName>
        <fullName evidence="2">Uncharacterized protein</fullName>
    </submittedName>
</protein>
<evidence type="ECO:0000256" key="1">
    <source>
        <dbReference type="SAM" id="MobiDB-lite"/>
    </source>
</evidence>